<accession>A0ABP3IGR1</accession>
<gene>
    <name evidence="2" type="ORF">GCM10010357_24530</name>
</gene>
<dbReference type="RefSeq" id="WP_344023126.1">
    <property type="nucleotide sequence ID" value="NZ_BAAABX010000025.1"/>
</dbReference>
<dbReference type="Proteomes" id="UP001500879">
    <property type="component" value="Unassembled WGS sequence"/>
</dbReference>
<keyword evidence="3" id="KW-1185">Reference proteome</keyword>
<reference evidence="3" key="1">
    <citation type="journal article" date="2019" name="Int. J. Syst. Evol. Microbiol.">
        <title>The Global Catalogue of Microorganisms (GCM) 10K type strain sequencing project: providing services to taxonomists for standard genome sequencing and annotation.</title>
        <authorList>
            <consortium name="The Broad Institute Genomics Platform"/>
            <consortium name="The Broad Institute Genome Sequencing Center for Infectious Disease"/>
            <person name="Wu L."/>
            <person name="Ma J."/>
        </authorList>
    </citation>
    <scope>NUCLEOTIDE SEQUENCE [LARGE SCALE GENOMIC DNA]</scope>
    <source>
        <strain evidence="3">JCM 4788</strain>
    </source>
</reference>
<proteinExistence type="predicted"/>
<evidence type="ECO:0000313" key="3">
    <source>
        <dbReference type="Proteomes" id="UP001500879"/>
    </source>
</evidence>
<feature type="transmembrane region" description="Helical" evidence="1">
    <location>
        <begin position="101"/>
        <end position="121"/>
    </location>
</feature>
<keyword evidence="1" id="KW-0812">Transmembrane</keyword>
<sequence>MERREQVDAPPVLVGVVDVMRREAVFALGVGLVGMTAGALAAAEGRGSVRSWAVMAVVAAAALWWTARRSRAWCGERLDAVGPVPPGARVMGPGETLREEFRMMALCFVVLVAGVVGLAYFTGLSAGGAVLAGMGAGRLVQVRRLVRRERELGVRLLRLRAPNGRVRVGDPVMPLLKKAAFYGLPAGERAGGVAAR</sequence>
<evidence type="ECO:0000313" key="2">
    <source>
        <dbReference type="EMBL" id="GAA0402602.1"/>
    </source>
</evidence>
<feature type="transmembrane region" description="Helical" evidence="1">
    <location>
        <begin position="49"/>
        <end position="67"/>
    </location>
</feature>
<dbReference type="EMBL" id="BAAABX010000025">
    <property type="protein sequence ID" value="GAA0402602.1"/>
    <property type="molecule type" value="Genomic_DNA"/>
</dbReference>
<protein>
    <submittedName>
        <fullName evidence="2">Uncharacterized protein</fullName>
    </submittedName>
</protein>
<feature type="transmembrane region" description="Helical" evidence="1">
    <location>
        <begin position="24"/>
        <end position="43"/>
    </location>
</feature>
<keyword evidence="1" id="KW-0472">Membrane</keyword>
<evidence type="ECO:0000256" key="1">
    <source>
        <dbReference type="SAM" id="Phobius"/>
    </source>
</evidence>
<organism evidence="2 3">
    <name type="scientific">Streptomyces luteireticuli</name>
    <dbReference type="NCBI Taxonomy" id="173858"/>
    <lineage>
        <taxon>Bacteria</taxon>
        <taxon>Bacillati</taxon>
        <taxon>Actinomycetota</taxon>
        <taxon>Actinomycetes</taxon>
        <taxon>Kitasatosporales</taxon>
        <taxon>Streptomycetaceae</taxon>
        <taxon>Streptomyces</taxon>
    </lineage>
</organism>
<keyword evidence="1" id="KW-1133">Transmembrane helix</keyword>
<comment type="caution">
    <text evidence="2">The sequence shown here is derived from an EMBL/GenBank/DDBJ whole genome shotgun (WGS) entry which is preliminary data.</text>
</comment>
<name>A0ABP3IGR1_9ACTN</name>